<accession>A0A5K7S8H7</accession>
<keyword evidence="2" id="KW-1185">Reference proteome</keyword>
<dbReference type="KEGG" id="anf:AQPE_2022"/>
<reference evidence="1" key="1">
    <citation type="journal article" date="2020" name="Int. J. Syst. Evol. Microbiol.">
        <title>Aquipluma nitroreducens gen. nov. sp. nov., a novel facultatively anaerobic bacterium isolated from a freshwater lake.</title>
        <authorList>
            <person name="Watanabe M."/>
            <person name="Kojima H."/>
            <person name="Fukui M."/>
        </authorList>
    </citation>
    <scope>NUCLEOTIDE SEQUENCE</scope>
    <source>
        <strain evidence="1">MeG22</strain>
    </source>
</reference>
<dbReference type="Proteomes" id="UP001193389">
    <property type="component" value="Chromosome"/>
</dbReference>
<evidence type="ECO:0000313" key="1">
    <source>
        <dbReference type="EMBL" id="BBE17863.1"/>
    </source>
</evidence>
<protein>
    <submittedName>
        <fullName evidence="1">Uncharacterized protein</fullName>
    </submittedName>
</protein>
<organism evidence="1 2">
    <name type="scientific">Aquipluma nitroreducens</name>
    <dbReference type="NCBI Taxonomy" id="2010828"/>
    <lineage>
        <taxon>Bacteria</taxon>
        <taxon>Pseudomonadati</taxon>
        <taxon>Bacteroidota</taxon>
        <taxon>Bacteroidia</taxon>
        <taxon>Marinilabiliales</taxon>
        <taxon>Prolixibacteraceae</taxon>
        <taxon>Aquipluma</taxon>
    </lineage>
</organism>
<sequence length="71" mass="8162">MIPSTFDEQTCKSSLGEKLPGTIQKRSCEPYEYTIQETGEVIEMNYRWEYLAEGESLEECVFEGIIEPAFS</sequence>
<dbReference type="AlphaFoldDB" id="A0A5K7S8H7"/>
<gene>
    <name evidence="1" type="ORF">AQPE_2022</name>
</gene>
<dbReference type="EMBL" id="AP018694">
    <property type="protein sequence ID" value="BBE17863.1"/>
    <property type="molecule type" value="Genomic_DNA"/>
</dbReference>
<name>A0A5K7S8H7_9BACT</name>
<evidence type="ECO:0000313" key="2">
    <source>
        <dbReference type="Proteomes" id="UP001193389"/>
    </source>
</evidence>
<proteinExistence type="predicted"/>